<dbReference type="Pfam" id="PF13770">
    <property type="entry name" value="DUF4169"/>
    <property type="match status" value="1"/>
</dbReference>
<evidence type="ECO:0000313" key="3">
    <source>
        <dbReference type="Proteomes" id="UP000295783"/>
    </source>
</evidence>
<dbReference type="AlphaFoldDB" id="A0A4R6WUU1"/>
<proteinExistence type="predicted"/>
<keyword evidence="3" id="KW-1185">Reference proteome</keyword>
<name>A0A4R6WUU1_9PROT</name>
<feature type="region of interest" description="Disordered" evidence="1">
    <location>
        <begin position="1"/>
        <end position="84"/>
    </location>
</feature>
<accession>A0A4R6WUU1</accession>
<dbReference type="Proteomes" id="UP000295783">
    <property type="component" value="Unassembled WGS sequence"/>
</dbReference>
<dbReference type="RefSeq" id="WP_133613215.1">
    <property type="nucleotide sequence ID" value="NZ_SNYW01000007.1"/>
</dbReference>
<gene>
    <name evidence="2" type="ORF">A8950_1750</name>
</gene>
<evidence type="ECO:0000313" key="2">
    <source>
        <dbReference type="EMBL" id="TDQ83463.1"/>
    </source>
</evidence>
<feature type="compositionally biased region" description="Basic and acidic residues" evidence="1">
    <location>
        <begin position="15"/>
        <end position="69"/>
    </location>
</feature>
<protein>
    <submittedName>
        <fullName evidence="2">Uncharacterized protein DUF4169</fullName>
    </submittedName>
</protein>
<dbReference type="EMBL" id="SNYW01000007">
    <property type="protein sequence ID" value="TDQ83463.1"/>
    <property type="molecule type" value="Genomic_DNA"/>
</dbReference>
<evidence type="ECO:0000256" key="1">
    <source>
        <dbReference type="SAM" id="MobiDB-lite"/>
    </source>
</evidence>
<sequence>MAEIVNLNRFRKTKQRSEAQQRAAENRVRFGRSKAEKASDRDETARREQNLDAARRQESGGDRESDRNLESGANPPQDDSTQDD</sequence>
<comment type="caution">
    <text evidence="2">The sequence shown here is derived from an EMBL/GenBank/DDBJ whole genome shotgun (WGS) entry which is preliminary data.</text>
</comment>
<reference evidence="2 3" key="1">
    <citation type="submission" date="2019-03" db="EMBL/GenBank/DDBJ databases">
        <title>Genomic Encyclopedia of Type Strains, Phase III (KMG-III): the genomes of soil and plant-associated and newly described type strains.</title>
        <authorList>
            <person name="Whitman W."/>
        </authorList>
    </citation>
    <scope>NUCLEOTIDE SEQUENCE [LARGE SCALE GENOMIC DNA]</scope>
    <source>
        <strain evidence="2 3">CGMCC 1.7660</strain>
    </source>
</reference>
<dbReference type="OrthoDB" id="7173889at2"/>
<organism evidence="2 3">
    <name type="scientific">Dongia mobilis</name>
    <dbReference type="NCBI Taxonomy" id="578943"/>
    <lineage>
        <taxon>Bacteria</taxon>
        <taxon>Pseudomonadati</taxon>
        <taxon>Pseudomonadota</taxon>
        <taxon>Alphaproteobacteria</taxon>
        <taxon>Rhodospirillales</taxon>
        <taxon>Dongiaceae</taxon>
        <taxon>Dongia</taxon>
    </lineage>
</organism>
<dbReference type="InterPro" id="IPR025227">
    <property type="entry name" value="DUF4169"/>
</dbReference>